<sequence>MRFPGHNGKSPVAGIVNSVKCVPADFGLLPGPARKMAGLRPAIFCPAAIPWRSVRAARQFRSAYCRLRRKPQIPLCCQVADSRHSPMEVSMTRDDIISVLGPVDETVIADIVSTGATIEELREAFAWIGADEALVNEGRQLPSARVAALIELLDAPDEEDQP</sequence>
<protein>
    <submittedName>
        <fullName evidence="1">Uncharacterized protein</fullName>
    </submittedName>
</protein>
<keyword evidence="2" id="KW-1185">Reference proteome</keyword>
<dbReference type="Proteomes" id="UP000012062">
    <property type="component" value="Unassembled WGS sequence"/>
</dbReference>
<evidence type="ECO:0000313" key="1">
    <source>
        <dbReference type="EMBL" id="CCV08144.1"/>
    </source>
</evidence>
<comment type="caution">
    <text evidence="1">The sequence shown here is derived from an EMBL/GenBank/DDBJ whole genome shotgun (WGS) entry which is preliminary data.</text>
</comment>
<name>M5ET53_9HYPH</name>
<dbReference type="eggNOG" id="ENOG5033CTB">
    <property type="taxonomic scope" value="Bacteria"/>
</dbReference>
<proteinExistence type="predicted"/>
<gene>
    <name evidence="1" type="ORF">MESS2_730040</name>
</gene>
<reference evidence="1 2" key="1">
    <citation type="submission" date="2013-02" db="EMBL/GenBank/DDBJ databases">
        <authorList>
            <person name="Genoscope - CEA"/>
        </authorList>
    </citation>
    <scope>NUCLEOTIDE SEQUENCE [LARGE SCALE GENOMIC DNA]</scope>
    <source>
        <strain evidence="1 2">STM 2683</strain>
    </source>
</reference>
<dbReference type="EMBL" id="CAUM01000143">
    <property type="protein sequence ID" value="CCV08144.1"/>
    <property type="molecule type" value="Genomic_DNA"/>
</dbReference>
<evidence type="ECO:0000313" key="2">
    <source>
        <dbReference type="Proteomes" id="UP000012062"/>
    </source>
</evidence>
<accession>M5ET53</accession>
<organism evidence="1 2">
    <name type="scientific">Mesorhizobium metallidurans STM 2683</name>
    <dbReference type="NCBI Taxonomy" id="1297569"/>
    <lineage>
        <taxon>Bacteria</taxon>
        <taxon>Pseudomonadati</taxon>
        <taxon>Pseudomonadota</taxon>
        <taxon>Alphaproteobacteria</taxon>
        <taxon>Hyphomicrobiales</taxon>
        <taxon>Phyllobacteriaceae</taxon>
        <taxon>Mesorhizobium</taxon>
    </lineage>
</organism>
<dbReference type="AlphaFoldDB" id="M5ET53"/>